<dbReference type="GeneID" id="43581728"/>
<organism evidence="1 2">
    <name type="scientific">Magnusiomyces paraingens</name>
    <dbReference type="NCBI Taxonomy" id="2606893"/>
    <lineage>
        <taxon>Eukaryota</taxon>
        <taxon>Fungi</taxon>
        <taxon>Dikarya</taxon>
        <taxon>Ascomycota</taxon>
        <taxon>Saccharomycotina</taxon>
        <taxon>Dipodascomycetes</taxon>
        <taxon>Dipodascales</taxon>
        <taxon>Dipodascaceae</taxon>
        <taxon>Magnusiomyces</taxon>
    </lineage>
</organism>
<proteinExistence type="predicted"/>
<reference evidence="1 2" key="1">
    <citation type="submission" date="2019-09" db="EMBL/GenBank/DDBJ databases">
        <authorList>
            <person name="Brejova B."/>
        </authorList>
    </citation>
    <scope>NUCLEOTIDE SEQUENCE [LARGE SCALE GENOMIC DNA]</scope>
</reference>
<evidence type="ECO:0000313" key="1">
    <source>
        <dbReference type="EMBL" id="VVT50878.1"/>
    </source>
</evidence>
<name>A0A5E8BMG2_9ASCO</name>
<dbReference type="EMBL" id="CABVLU010000002">
    <property type="protein sequence ID" value="VVT50878.1"/>
    <property type="molecule type" value="Genomic_DNA"/>
</dbReference>
<protein>
    <submittedName>
        <fullName evidence="1">Uncharacterized protein</fullName>
    </submittedName>
</protein>
<keyword evidence="2" id="KW-1185">Reference proteome</keyword>
<evidence type="ECO:0000313" key="2">
    <source>
        <dbReference type="Proteomes" id="UP000398389"/>
    </source>
</evidence>
<dbReference type="RefSeq" id="XP_031853519.1">
    <property type="nucleotide sequence ID" value="XM_031997628.1"/>
</dbReference>
<dbReference type="AlphaFoldDB" id="A0A5E8BMG2"/>
<accession>A0A5E8BMG2</accession>
<gene>
    <name evidence="1" type="ORF">SAPINGB_P002910</name>
</gene>
<sequence length="154" mass="16900">MENNSTASSLPYYDPSCLNYIENDVRFMVTTPEIIAQEVNLTVYSKDDLVVAVNTLNNILISSRGPLTSGSLASCIKTLAKGNTDLMAAKYLTINEGDGHNRIYSVNFSENGNQIISSVLKGFKPSIGKLKNNGFENNCYLTNIRYLSLPYSGL</sequence>
<dbReference type="Proteomes" id="UP000398389">
    <property type="component" value="Unassembled WGS sequence"/>
</dbReference>